<keyword evidence="4" id="KW-1185">Reference proteome</keyword>
<keyword evidence="2" id="KW-0472">Membrane</keyword>
<dbReference type="InParanoid" id="A0A1V8SUQ8"/>
<keyword evidence="2" id="KW-0812">Transmembrane</keyword>
<dbReference type="EMBL" id="NAJO01000026">
    <property type="protein sequence ID" value="OQO02917.1"/>
    <property type="molecule type" value="Genomic_DNA"/>
</dbReference>
<feature type="transmembrane region" description="Helical" evidence="2">
    <location>
        <begin position="76"/>
        <end position="99"/>
    </location>
</feature>
<evidence type="ECO:0000256" key="2">
    <source>
        <dbReference type="SAM" id="Phobius"/>
    </source>
</evidence>
<sequence>MANGTPTLPGTNAAPMGSKSASTEPLQNWQTVDLEPQLPSHGPEHLRLRILPKAEAHPYESLSAADKAQIRACYRLFYWGFFAVFVSIVAIVLLEWIYVGIWQPERARVAAQGLMKAGSRLNHAFGGVVGKGPRVRGL</sequence>
<keyword evidence="2" id="KW-1133">Transmembrane helix</keyword>
<gene>
    <name evidence="3" type="ORF">B0A48_11200</name>
</gene>
<evidence type="ECO:0000313" key="3">
    <source>
        <dbReference type="EMBL" id="OQO02917.1"/>
    </source>
</evidence>
<reference evidence="4" key="1">
    <citation type="submission" date="2017-03" db="EMBL/GenBank/DDBJ databases">
        <title>Genomes of endolithic fungi from Antarctica.</title>
        <authorList>
            <person name="Coleine C."/>
            <person name="Masonjones S."/>
            <person name="Stajich J.E."/>
        </authorList>
    </citation>
    <scope>NUCLEOTIDE SEQUENCE [LARGE SCALE GENOMIC DNA]</scope>
    <source>
        <strain evidence="4">CCFEE 5527</strain>
    </source>
</reference>
<accession>A0A1V8SUQ8</accession>
<organism evidence="3 4">
    <name type="scientific">Cryoendolithus antarcticus</name>
    <dbReference type="NCBI Taxonomy" id="1507870"/>
    <lineage>
        <taxon>Eukaryota</taxon>
        <taxon>Fungi</taxon>
        <taxon>Dikarya</taxon>
        <taxon>Ascomycota</taxon>
        <taxon>Pezizomycotina</taxon>
        <taxon>Dothideomycetes</taxon>
        <taxon>Dothideomycetidae</taxon>
        <taxon>Cladosporiales</taxon>
        <taxon>Cladosporiaceae</taxon>
        <taxon>Cryoendolithus</taxon>
    </lineage>
</organism>
<proteinExistence type="predicted"/>
<dbReference type="Proteomes" id="UP000192596">
    <property type="component" value="Unassembled WGS sequence"/>
</dbReference>
<evidence type="ECO:0000256" key="1">
    <source>
        <dbReference type="SAM" id="MobiDB-lite"/>
    </source>
</evidence>
<name>A0A1V8SUQ8_9PEZI</name>
<feature type="region of interest" description="Disordered" evidence="1">
    <location>
        <begin position="1"/>
        <end position="25"/>
    </location>
</feature>
<feature type="compositionally biased region" description="Polar residues" evidence="1">
    <location>
        <begin position="1"/>
        <end position="10"/>
    </location>
</feature>
<evidence type="ECO:0000313" key="4">
    <source>
        <dbReference type="Proteomes" id="UP000192596"/>
    </source>
</evidence>
<protein>
    <submittedName>
        <fullName evidence="3">Uncharacterized protein</fullName>
    </submittedName>
</protein>
<comment type="caution">
    <text evidence="3">The sequence shown here is derived from an EMBL/GenBank/DDBJ whole genome shotgun (WGS) entry which is preliminary data.</text>
</comment>
<dbReference type="AlphaFoldDB" id="A0A1V8SUQ8"/>